<evidence type="ECO:0000313" key="2">
    <source>
        <dbReference type="Proteomes" id="UP000467841"/>
    </source>
</evidence>
<reference evidence="1" key="1">
    <citation type="submission" date="2020-01" db="EMBL/GenBank/DDBJ databases">
        <authorList>
            <person name="Mishra B."/>
        </authorList>
    </citation>
    <scope>NUCLEOTIDE SEQUENCE [LARGE SCALE GENOMIC DNA]</scope>
</reference>
<dbReference type="OrthoDB" id="1097910at2759"/>
<sequence length="126" mass="13890">MVSEHNRYRGGGRNNFPFGNPPFPYWASPNVWPGPFGPWPNQFANWTPNSQMPTYRGPHVNPATRPVTNNSQQAHLVEIQPTTLPQVYTTKTLPDPNGADWYMDTGATAHLSATAGSSNPENTAPM</sequence>
<name>A0A6D2KZ61_9BRAS</name>
<dbReference type="Proteomes" id="UP000467841">
    <property type="component" value="Unassembled WGS sequence"/>
</dbReference>
<organism evidence="1 2">
    <name type="scientific">Microthlaspi erraticum</name>
    <dbReference type="NCBI Taxonomy" id="1685480"/>
    <lineage>
        <taxon>Eukaryota</taxon>
        <taxon>Viridiplantae</taxon>
        <taxon>Streptophyta</taxon>
        <taxon>Embryophyta</taxon>
        <taxon>Tracheophyta</taxon>
        <taxon>Spermatophyta</taxon>
        <taxon>Magnoliopsida</taxon>
        <taxon>eudicotyledons</taxon>
        <taxon>Gunneridae</taxon>
        <taxon>Pentapetalae</taxon>
        <taxon>rosids</taxon>
        <taxon>malvids</taxon>
        <taxon>Brassicales</taxon>
        <taxon>Brassicaceae</taxon>
        <taxon>Coluteocarpeae</taxon>
        <taxon>Microthlaspi</taxon>
    </lineage>
</organism>
<gene>
    <name evidence="1" type="ORF">MERR_LOCUS45850</name>
</gene>
<protein>
    <submittedName>
        <fullName evidence="1">Uncharacterized protein</fullName>
    </submittedName>
</protein>
<evidence type="ECO:0000313" key="1">
    <source>
        <dbReference type="EMBL" id="CAA7058614.1"/>
    </source>
</evidence>
<proteinExistence type="predicted"/>
<accession>A0A6D2KZ61</accession>
<comment type="caution">
    <text evidence="1">The sequence shown here is derived from an EMBL/GenBank/DDBJ whole genome shotgun (WGS) entry which is preliminary data.</text>
</comment>
<keyword evidence="2" id="KW-1185">Reference proteome</keyword>
<dbReference type="EMBL" id="CACVBM020001729">
    <property type="protein sequence ID" value="CAA7058614.1"/>
    <property type="molecule type" value="Genomic_DNA"/>
</dbReference>
<dbReference type="AlphaFoldDB" id="A0A6D2KZ61"/>